<feature type="transmembrane region" description="Helical" evidence="13">
    <location>
        <begin position="136"/>
        <end position="156"/>
    </location>
</feature>
<dbReference type="FunFam" id="1.20.1110.10:FF:000023">
    <property type="entry name" value="Cation-transporting ATPase"/>
    <property type="match status" value="1"/>
</dbReference>
<evidence type="ECO:0000259" key="14">
    <source>
        <dbReference type="Pfam" id="PF00122"/>
    </source>
</evidence>
<evidence type="ECO:0000256" key="3">
    <source>
        <dbReference type="ARBA" id="ARBA00022553"/>
    </source>
</evidence>
<accession>A0AAN9YVV7</accession>
<dbReference type="GO" id="GO:0019829">
    <property type="term" value="F:ATPase-coupled monoatomic cation transmembrane transporter activity"/>
    <property type="evidence" value="ECO:0007669"/>
    <property type="project" value="TreeGrafter"/>
</dbReference>
<reference evidence="16 17" key="1">
    <citation type="submission" date="2024-03" db="EMBL/GenBank/DDBJ databases">
        <title>The genome assembly and annotation of the cricket Gryllus longicercus Weissman &amp; Gray.</title>
        <authorList>
            <person name="Szrajer S."/>
            <person name="Gray D."/>
            <person name="Ylla G."/>
        </authorList>
    </citation>
    <scope>NUCLEOTIDE SEQUENCE [LARGE SCALE GENOMIC DNA]</scope>
    <source>
        <strain evidence="16">DAG 2021-001</strain>
        <tissue evidence="16">Whole body minus gut</tissue>
    </source>
</reference>
<evidence type="ECO:0000256" key="8">
    <source>
        <dbReference type="ARBA" id="ARBA00022842"/>
    </source>
</evidence>
<evidence type="ECO:0000313" key="16">
    <source>
        <dbReference type="EMBL" id="KAK7789038.1"/>
    </source>
</evidence>
<keyword evidence="4 13" id="KW-0812">Transmembrane</keyword>
<keyword evidence="8" id="KW-0460">Magnesium</keyword>
<dbReference type="AlphaFoldDB" id="A0AAN9YVV7"/>
<keyword evidence="7" id="KW-0067">ATP-binding</keyword>
<name>A0AAN9YVV7_9ORTH</name>
<dbReference type="Gene3D" id="2.70.150.10">
    <property type="entry name" value="Calcium-transporting ATPase, cytoplasmic transduction domain A"/>
    <property type="match status" value="1"/>
</dbReference>
<comment type="caution">
    <text evidence="16">The sequence shown here is derived from an EMBL/GenBank/DDBJ whole genome shotgun (WGS) entry which is preliminary data.</text>
</comment>
<dbReference type="InterPro" id="IPR018303">
    <property type="entry name" value="ATPase_P-typ_P_site"/>
</dbReference>
<dbReference type="Proteomes" id="UP001378592">
    <property type="component" value="Unassembled WGS sequence"/>
</dbReference>
<evidence type="ECO:0008006" key="18">
    <source>
        <dbReference type="Google" id="ProtNLM"/>
    </source>
</evidence>
<dbReference type="PROSITE" id="PS00154">
    <property type="entry name" value="ATPASE_E1_E2"/>
    <property type="match status" value="1"/>
</dbReference>
<feature type="domain" description="Cation-transporting P-type ATPase N-terminal" evidence="15">
    <location>
        <begin position="79"/>
        <end position="131"/>
    </location>
</feature>
<dbReference type="SUPFAM" id="SSF81653">
    <property type="entry name" value="Calcium ATPase, transduction domain A"/>
    <property type="match status" value="1"/>
</dbReference>
<dbReference type="SUPFAM" id="SSF81665">
    <property type="entry name" value="Calcium ATPase, transmembrane domain M"/>
    <property type="match status" value="1"/>
</dbReference>
<evidence type="ECO:0000256" key="11">
    <source>
        <dbReference type="ARBA" id="ARBA00023136"/>
    </source>
</evidence>
<dbReference type="Pfam" id="PF13246">
    <property type="entry name" value="Cation_ATPase"/>
    <property type="match status" value="1"/>
</dbReference>
<dbReference type="GO" id="GO:0006874">
    <property type="term" value="P:intracellular calcium ion homeostasis"/>
    <property type="evidence" value="ECO:0007669"/>
    <property type="project" value="TreeGrafter"/>
</dbReference>
<dbReference type="Gene3D" id="3.40.1110.10">
    <property type="entry name" value="Calcium-transporting ATPase, cytoplasmic domain N"/>
    <property type="match status" value="1"/>
</dbReference>
<organism evidence="16 17">
    <name type="scientific">Gryllus longicercus</name>
    <dbReference type="NCBI Taxonomy" id="2509291"/>
    <lineage>
        <taxon>Eukaryota</taxon>
        <taxon>Metazoa</taxon>
        <taxon>Ecdysozoa</taxon>
        <taxon>Arthropoda</taxon>
        <taxon>Hexapoda</taxon>
        <taxon>Insecta</taxon>
        <taxon>Pterygota</taxon>
        <taxon>Neoptera</taxon>
        <taxon>Polyneoptera</taxon>
        <taxon>Orthoptera</taxon>
        <taxon>Ensifera</taxon>
        <taxon>Gryllidea</taxon>
        <taxon>Grylloidea</taxon>
        <taxon>Gryllidae</taxon>
        <taxon>Gryllinae</taxon>
        <taxon>Gryllus</taxon>
    </lineage>
</organism>
<keyword evidence="11 13" id="KW-0472">Membrane</keyword>
<sequence>MYSRCALSEADVVLLKDFLNNYTLEKVSVSAVSSPENASAHVRFFCNRMLKYVWDETFQEFRLLKGMDNGETKLSDLLDGAEGFTTVEQTRLLEYYGLNSIAVEVKSYSKLFVDEVLNPFYIFQIWSVVLWSFDDYYYYAGCVMFLCILSMSTSLYQTRRQSIALSELVAASATQTITVLRKNGKQEEVNSTHVVPGDIIVLPSHGCIMGCDAVLLTGSCIVNESMLTGESVPVTKAPPPYSSVNYDVELHKRHTLFCGTEVLQTRFYNREVVKAVVVRVGYLTTKGELVRSILFPKPMGFKFYADSMKFVLLLFAAAVAGMSFSVYLYMSRHADVETILLRTLDIVTIVVPPALPAAMTAGTVYSQNRLSKLGIFCISPPRINVCGKVKLVAFDKTGTLTEDGLDFSAVIPAVNGTFSEVVKDASRLHVRAPIVAAMACCHSLTRIDGELKGDPLDLSMFLATQWVLEEPGPDTSRYDTLSPTVVRPLAVKPLDSDDLDKLTLIGGLLEMPYEIGIVRQFPFISSAQCMSVITRDLGSPFMRVFCKGAPEKVIGMCLDSSVPTDFHQMLTHYTSTGYRVLALAYRNLEPSVTWRHAQRVKREQIEVDMFFAGLLVMQNTLKPETTPVIKQLQKARIRCLMVTGDNILTAVSVARDCGMIPNGDTVVNLKLVTAESNSVDQVGL</sequence>
<keyword evidence="5" id="KW-0479">Metal-binding</keyword>
<dbReference type="Gene3D" id="3.40.50.1000">
    <property type="entry name" value="HAD superfamily/HAD-like"/>
    <property type="match status" value="1"/>
</dbReference>
<dbReference type="InterPro" id="IPR006544">
    <property type="entry name" value="P-type_TPase_V"/>
</dbReference>
<keyword evidence="6" id="KW-0547">Nucleotide-binding</keyword>
<proteinExistence type="inferred from homology"/>
<dbReference type="Pfam" id="PF00690">
    <property type="entry name" value="Cation_ATPase_N"/>
    <property type="match status" value="1"/>
</dbReference>
<comment type="catalytic activity">
    <reaction evidence="12">
        <text>ATP + H2O = ADP + phosphate + H(+)</text>
        <dbReference type="Rhea" id="RHEA:13065"/>
        <dbReference type="ChEBI" id="CHEBI:15377"/>
        <dbReference type="ChEBI" id="CHEBI:15378"/>
        <dbReference type="ChEBI" id="CHEBI:30616"/>
        <dbReference type="ChEBI" id="CHEBI:43474"/>
        <dbReference type="ChEBI" id="CHEBI:456216"/>
    </reaction>
</comment>
<keyword evidence="10 13" id="KW-1133">Transmembrane helix</keyword>
<dbReference type="GO" id="GO:0015203">
    <property type="term" value="F:polyamine transmembrane transporter activity"/>
    <property type="evidence" value="ECO:0007669"/>
    <property type="project" value="TreeGrafter"/>
</dbReference>
<dbReference type="InterPro" id="IPR023214">
    <property type="entry name" value="HAD_sf"/>
</dbReference>
<dbReference type="GO" id="GO:0046872">
    <property type="term" value="F:metal ion binding"/>
    <property type="evidence" value="ECO:0007669"/>
    <property type="project" value="UniProtKB-KW"/>
</dbReference>
<evidence type="ECO:0000256" key="5">
    <source>
        <dbReference type="ARBA" id="ARBA00022723"/>
    </source>
</evidence>
<evidence type="ECO:0000256" key="13">
    <source>
        <dbReference type="SAM" id="Phobius"/>
    </source>
</evidence>
<evidence type="ECO:0000256" key="12">
    <source>
        <dbReference type="ARBA" id="ARBA00049360"/>
    </source>
</evidence>
<dbReference type="NCBIfam" id="TIGR01494">
    <property type="entry name" value="ATPase_P-type"/>
    <property type="match status" value="1"/>
</dbReference>
<dbReference type="PANTHER" id="PTHR45630">
    <property type="entry name" value="CATION-TRANSPORTING ATPASE-RELATED"/>
    <property type="match status" value="1"/>
</dbReference>
<dbReference type="InterPro" id="IPR036412">
    <property type="entry name" value="HAD-like_sf"/>
</dbReference>
<evidence type="ECO:0000256" key="9">
    <source>
        <dbReference type="ARBA" id="ARBA00022967"/>
    </source>
</evidence>
<dbReference type="GO" id="GO:0140358">
    <property type="term" value="F:P-type transmembrane transporter activity"/>
    <property type="evidence" value="ECO:0007669"/>
    <property type="project" value="InterPro"/>
</dbReference>
<evidence type="ECO:0000313" key="17">
    <source>
        <dbReference type="Proteomes" id="UP001378592"/>
    </source>
</evidence>
<feature type="domain" description="P-type ATPase A" evidence="14">
    <location>
        <begin position="175"/>
        <end position="293"/>
    </location>
</feature>
<feature type="transmembrane region" description="Helical" evidence="13">
    <location>
        <begin position="310"/>
        <end position="330"/>
    </location>
</feature>
<dbReference type="InterPro" id="IPR008250">
    <property type="entry name" value="ATPase_P-typ_transduc_dom_A_sf"/>
</dbReference>
<keyword evidence="9" id="KW-1278">Translocase</keyword>
<protein>
    <recommendedName>
        <fullName evidence="18">Cation-transporting P-type ATPase N-terminal domain-containing protein</fullName>
    </recommendedName>
</protein>
<dbReference type="InterPro" id="IPR001757">
    <property type="entry name" value="P_typ_ATPase"/>
</dbReference>
<comment type="subcellular location">
    <subcellularLocation>
        <location evidence="1">Membrane</location>
        <topology evidence="1">Multi-pass membrane protein</topology>
    </subcellularLocation>
</comment>
<dbReference type="InterPro" id="IPR023298">
    <property type="entry name" value="ATPase_P-typ_TM_dom_sf"/>
</dbReference>
<evidence type="ECO:0000256" key="10">
    <source>
        <dbReference type="ARBA" id="ARBA00022989"/>
    </source>
</evidence>
<dbReference type="SUPFAM" id="SSF56784">
    <property type="entry name" value="HAD-like"/>
    <property type="match status" value="1"/>
</dbReference>
<dbReference type="EMBL" id="JAZDUA010000853">
    <property type="protein sequence ID" value="KAK7789038.1"/>
    <property type="molecule type" value="Genomic_DNA"/>
</dbReference>
<dbReference type="InterPro" id="IPR023299">
    <property type="entry name" value="ATPase_P-typ_cyto_dom_N"/>
</dbReference>
<dbReference type="InterPro" id="IPR059000">
    <property type="entry name" value="ATPase_P-type_domA"/>
</dbReference>
<evidence type="ECO:0000256" key="1">
    <source>
        <dbReference type="ARBA" id="ARBA00004141"/>
    </source>
</evidence>
<keyword evidence="3" id="KW-0597">Phosphoprotein</keyword>
<dbReference type="PRINTS" id="PR00119">
    <property type="entry name" value="CATATPASE"/>
</dbReference>
<evidence type="ECO:0000256" key="6">
    <source>
        <dbReference type="ARBA" id="ARBA00022741"/>
    </source>
</evidence>
<keyword evidence="17" id="KW-1185">Reference proteome</keyword>
<evidence type="ECO:0000256" key="4">
    <source>
        <dbReference type="ARBA" id="ARBA00022692"/>
    </source>
</evidence>
<dbReference type="GO" id="GO:0005524">
    <property type="term" value="F:ATP binding"/>
    <property type="evidence" value="ECO:0007669"/>
    <property type="project" value="UniProtKB-KW"/>
</dbReference>
<evidence type="ECO:0000256" key="2">
    <source>
        <dbReference type="ARBA" id="ARBA00006000"/>
    </source>
</evidence>
<evidence type="ECO:0000256" key="7">
    <source>
        <dbReference type="ARBA" id="ARBA00022840"/>
    </source>
</evidence>
<dbReference type="PANTHER" id="PTHR45630:SF8">
    <property type="entry name" value="CATION-TRANSPORTING ATPASE"/>
    <property type="match status" value="1"/>
</dbReference>
<dbReference type="GO" id="GO:0016020">
    <property type="term" value="C:membrane"/>
    <property type="evidence" value="ECO:0007669"/>
    <property type="project" value="UniProtKB-SubCell"/>
</dbReference>
<comment type="similarity">
    <text evidence="2">Belongs to the cation transport ATPase (P-type) (TC 3.A.3) family. Type V subfamily.</text>
</comment>
<dbReference type="Pfam" id="PF00122">
    <property type="entry name" value="E1-E2_ATPase"/>
    <property type="match status" value="1"/>
</dbReference>
<gene>
    <name evidence="16" type="ORF">R5R35_010541</name>
</gene>
<dbReference type="NCBIfam" id="TIGR01657">
    <property type="entry name" value="P-ATPase-V"/>
    <property type="match status" value="1"/>
</dbReference>
<dbReference type="GO" id="GO:0016887">
    <property type="term" value="F:ATP hydrolysis activity"/>
    <property type="evidence" value="ECO:0007669"/>
    <property type="project" value="InterPro"/>
</dbReference>
<evidence type="ECO:0000259" key="15">
    <source>
        <dbReference type="Pfam" id="PF00690"/>
    </source>
</evidence>
<dbReference type="InterPro" id="IPR004014">
    <property type="entry name" value="ATPase_P-typ_cation-transptr_N"/>
</dbReference>